<name>A0A3L8GB85_STRIN</name>
<dbReference type="AlphaFoldDB" id="A0A3L8GB85"/>
<reference evidence="1 2" key="1">
    <citation type="submission" date="2018-06" db="EMBL/GenBank/DDBJ databases">
        <title>Mutators as drivers of adaptation in pathogenic bacteria and a risk factor for host jumps and vaccine escape.</title>
        <authorList>
            <person name="Barnes A.C."/>
            <person name="Silayeva O."/>
        </authorList>
    </citation>
    <scope>NUCLEOTIDE SEQUENCE [LARGE SCALE GENOMIC DNA]</scope>
    <source>
        <strain evidence="1 2">QMA0445</strain>
    </source>
</reference>
<sequence length="61" mass="6713">MANKCEPLLNVVKLNRLKLLISLNQKVCSRITLSIVGLHGQMTAGREVEPTLSFCSLSGTW</sequence>
<dbReference type="OrthoDB" id="9900455at2"/>
<proteinExistence type="predicted"/>
<protein>
    <submittedName>
        <fullName evidence="1">Uncharacterized protein</fullName>
    </submittedName>
</protein>
<evidence type="ECO:0000313" key="1">
    <source>
        <dbReference type="EMBL" id="RLU54340.1"/>
    </source>
</evidence>
<gene>
    <name evidence="1" type="ORF">DIY07_10715</name>
</gene>
<dbReference type="EMBL" id="QLQD01000088">
    <property type="protein sequence ID" value="RLU54340.1"/>
    <property type="molecule type" value="Genomic_DNA"/>
</dbReference>
<evidence type="ECO:0000313" key="2">
    <source>
        <dbReference type="Proteomes" id="UP000269148"/>
    </source>
</evidence>
<comment type="caution">
    <text evidence="1">The sequence shown here is derived from an EMBL/GenBank/DDBJ whole genome shotgun (WGS) entry which is preliminary data.</text>
</comment>
<dbReference type="Proteomes" id="UP000269148">
    <property type="component" value="Unassembled WGS sequence"/>
</dbReference>
<accession>A0A3L8GB85</accession>
<organism evidence="1 2">
    <name type="scientific">Streptococcus iniae</name>
    <name type="common">Streptococcus shiloi</name>
    <dbReference type="NCBI Taxonomy" id="1346"/>
    <lineage>
        <taxon>Bacteria</taxon>
        <taxon>Bacillati</taxon>
        <taxon>Bacillota</taxon>
        <taxon>Bacilli</taxon>
        <taxon>Lactobacillales</taxon>
        <taxon>Streptococcaceae</taxon>
        <taxon>Streptococcus</taxon>
    </lineage>
</organism>